<evidence type="ECO:0000259" key="13">
    <source>
        <dbReference type="PROSITE" id="PS50262"/>
    </source>
</evidence>
<keyword evidence="9" id="KW-0675">Receptor</keyword>
<feature type="transmembrane region" description="Helical" evidence="11">
    <location>
        <begin position="359"/>
        <end position="381"/>
    </location>
</feature>
<comment type="subcellular location">
    <subcellularLocation>
        <location evidence="1">Cell membrane</location>
        <topology evidence="1">Multi-pass membrane protein</topology>
    </subcellularLocation>
</comment>
<dbReference type="InterPro" id="IPR001611">
    <property type="entry name" value="Leu-rich_rpt"/>
</dbReference>
<proteinExistence type="predicted"/>
<reference evidence="14 15" key="1">
    <citation type="submission" date="2022-05" db="EMBL/GenBank/DDBJ databases">
        <authorList>
            <consortium name="Genoscope - CEA"/>
            <person name="William W."/>
        </authorList>
    </citation>
    <scope>NUCLEOTIDE SEQUENCE [LARGE SCALE GENOMIC DNA]</scope>
</reference>
<feature type="transmembrane region" description="Helical" evidence="11">
    <location>
        <begin position="496"/>
        <end position="519"/>
    </location>
</feature>
<dbReference type="InterPro" id="IPR000276">
    <property type="entry name" value="GPCR_Rhodpsn"/>
</dbReference>
<name>A0ABN8M9Y6_9CNID</name>
<evidence type="ECO:0000256" key="8">
    <source>
        <dbReference type="ARBA" id="ARBA00023136"/>
    </source>
</evidence>
<dbReference type="Gene3D" id="1.20.1070.10">
    <property type="entry name" value="Rhodopsin 7-helix transmembrane proteins"/>
    <property type="match status" value="1"/>
</dbReference>
<sequence length="641" mass="72892">MRTILLVCAALTIRRCHSRDQLVDITNLSSWVHCSSICWCTSDNYSRTYGRCFVTHLDESIDFNLSRNLYSLSLANNGIRKIPSGVFSNFENLEILSLSNNSIETINEGAFHGLKHLRILDLQFNNLRKWKGDPSSDVPSLQVLKVNGNKNWIPSQRTLKLPMLKEVLGVTWSQHCFECDLIKTHVNEPLLFSDQEIGDEEDMGSGEIVSGEGDGDDDACHVTIKEFYFYPDEVKYGMSSQFVKQGFSPQCLCNPHSDCYKNEVIITFLRQLYYLPRKLFLSQYGLGALIILLNVVVLAVILRSRILRKNVSFILVGSMSMSDLLIGVYCIAIAKYNLFSNLDEVILGVILENDPKICSYIGMIFTTGQVTAVINSLLLTLERYLVIVHFQGCRGKINKRTMLVVVTFAWIGAVIFASLPLLGVKRLKYHKWFQCTMPFHTGEGITQTTDVTLSISAMFVIFYLISLGLYVLIFCYARKSSVQFGIKREARLARKIATLVSSNFILFTLPTVLLLVYVYSFSDVLLDMIKSFSSMRSFFIVGGWLPVTCFSLNSLVNPFLYPFRHRQFKKEMRSFHSRLRTGISNTFSPFAATAQQLSLRTSALRHHIRLHFHSFTARRDGQTSVRVELQPDGHCRRRASV</sequence>
<protein>
    <recommendedName>
        <fullName evidence="13">G-protein coupled receptors family 1 profile domain-containing protein</fullName>
    </recommendedName>
</protein>
<keyword evidence="3" id="KW-0433">Leucine-rich repeat</keyword>
<keyword evidence="15" id="KW-1185">Reference proteome</keyword>
<dbReference type="InterPro" id="IPR032675">
    <property type="entry name" value="LRR_dom_sf"/>
</dbReference>
<dbReference type="Pfam" id="PF13855">
    <property type="entry name" value="LRR_8"/>
    <property type="match status" value="1"/>
</dbReference>
<keyword evidence="10" id="KW-0807">Transducer</keyword>
<dbReference type="SUPFAM" id="SSF81321">
    <property type="entry name" value="Family A G protein-coupled receptor-like"/>
    <property type="match status" value="1"/>
</dbReference>
<dbReference type="Pfam" id="PF00001">
    <property type="entry name" value="7tm_1"/>
    <property type="match status" value="1"/>
</dbReference>
<dbReference type="PROSITE" id="PS51450">
    <property type="entry name" value="LRR"/>
    <property type="match status" value="2"/>
</dbReference>
<comment type="caution">
    <text evidence="14">The sequence shown here is derived from an EMBL/GenBank/DDBJ whole genome shotgun (WGS) entry which is preliminary data.</text>
</comment>
<keyword evidence="7" id="KW-0297">G-protein coupled receptor</keyword>
<feature type="transmembrane region" description="Helical" evidence="11">
    <location>
        <begin position="284"/>
        <end position="302"/>
    </location>
</feature>
<keyword evidence="2" id="KW-1003">Cell membrane</keyword>
<keyword evidence="4 11" id="KW-0812">Transmembrane</keyword>
<dbReference type="EMBL" id="CALNXI010000349">
    <property type="protein sequence ID" value="CAH3025373.1"/>
    <property type="molecule type" value="Genomic_DNA"/>
</dbReference>
<feature type="transmembrane region" description="Helical" evidence="11">
    <location>
        <begin position="539"/>
        <end position="563"/>
    </location>
</feature>
<dbReference type="PANTHER" id="PTHR24372">
    <property type="entry name" value="GLYCOPROTEIN HORMONE RECEPTOR"/>
    <property type="match status" value="1"/>
</dbReference>
<dbReference type="PROSITE" id="PS50262">
    <property type="entry name" value="G_PROTEIN_RECEP_F1_2"/>
    <property type="match status" value="1"/>
</dbReference>
<evidence type="ECO:0000313" key="15">
    <source>
        <dbReference type="Proteomes" id="UP001159427"/>
    </source>
</evidence>
<evidence type="ECO:0000256" key="1">
    <source>
        <dbReference type="ARBA" id="ARBA00004651"/>
    </source>
</evidence>
<evidence type="ECO:0000256" key="11">
    <source>
        <dbReference type="SAM" id="Phobius"/>
    </source>
</evidence>
<feature type="signal peptide" evidence="12">
    <location>
        <begin position="1"/>
        <end position="18"/>
    </location>
</feature>
<evidence type="ECO:0000256" key="5">
    <source>
        <dbReference type="ARBA" id="ARBA00022737"/>
    </source>
</evidence>
<feature type="chain" id="PRO_5045550580" description="G-protein coupled receptors family 1 profile domain-containing protein" evidence="12">
    <location>
        <begin position="19"/>
        <end position="641"/>
    </location>
</feature>
<dbReference type="PANTHER" id="PTHR24372:SF77">
    <property type="entry name" value="G-PROTEIN COUPLED RECEPTORS FAMILY 1 PROFILE DOMAIN-CONTAINING PROTEIN"/>
    <property type="match status" value="1"/>
</dbReference>
<dbReference type="InterPro" id="IPR017452">
    <property type="entry name" value="GPCR_Rhodpsn_7TM"/>
</dbReference>
<feature type="transmembrane region" description="Helical" evidence="11">
    <location>
        <begin position="402"/>
        <end position="422"/>
    </location>
</feature>
<feature type="domain" description="G-protein coupled receptors family 1 profile" evidence="13">
    <location>
        <begin position="293"/>
        <end position="561"/>
    </location>
</feature>
<evidence type="ECO:0000256" key="4">
    <source>
        <dbReference type="ARBA" id="ARBA00022692"/>
    </source>
</evidence>
<evidence type="ECO:0000256" key="6">
    <source>
        <dbReference type="ARBA" id="ARBA00022989"/>
    </source>
</evidence>
<evidence type="ECO:0000256" key="10">
    <source>
        <dbReference type="ARBA" id="ARBA00023224"/>
    </source>
</evidence>
<dbReference type="InterPro" id="IPR003591">
    <property type="entry name" value="Leu-rich_rpt_typical-subtyp"/>
</dbReference>
<gene>
    <name evidence="14" type="ORF">PEVE_00025851</name>
</gene>
<dbReference type="CDD" id="cd00637">
    <property type="entry name" value="7tm_classA_rhodopsin-like"/>
    <property type="match status" value="1"/>
</dbReference>
<dbReference type="SMART" id="SM00369">
    <property type="entry name" value="LRR_TYP"/>
    <property type="match status" value="3"/>
</dbReference>
<feature type="transmembrane region" description="Helical" evidence="11">
    <location>
        <begin position="314"/>
        <end position="339"/>
    </location>
</feature>
<dbReference type="Gene3D" id="3.80.10.10">
    <property type="entry name" value="Ribonuclease Inhibitor"/>
    <property type="match status" value="1"/>
</dbReference>
<evidence type="ECO:0000256" key="12">
    <source>
        <dbReference type="SAM" id="SignalP"/>
    </source>
</evidence>
<evidence type="ECO:0000313" key="14">
    <source>
        <dbReference type="EMBL" id="CAH3025373.1"/>
    </source>
</evidence>
<dbReference type="Proteomes" id="UP001159427">
    <property type="component" value="Unassembled WGS sequence"/>
</dbReference>
<organism evidence="14 15">
    <name type="scientific">Porites evermanni</name>
    <dbReference type="NCBI Taxonomy" id="104178"/>
    <lineage>
        <taxon>Eukaryota</taxon>
        <taxon>Metazoa</taxon>
        <taxon>Cnidaria</taxon>
        <taxon>Anthozoa</taxon>
        <taxon>Hexacorallia</taxon>
        <taxon>Scleractinia</taxon>
        <taxon>Fungiina</taxon>
        <taxon>Poritidae</taxon>
        <taxon>Porites</taxon>
    </lineage>
</organism>
<keyword evidence="5" id="KW-0677">Repeat</keyword>
<dbReference type="SUPFAM" id="SSF52058">
    <property type="entry name" value="L domain-like"/>
    <property type="match status" value="1"/>
</dbReference>
<evidence type="ECO:0000256" key="2">
    <source>
        <dbReference type="ARBA" id="ARBA00022475"/>
    </source>
</evidence>
<evidence type="ECO:0000256" key="3">
    <source>
        <dbReference type="ARBA" id="ARBA00022614"/>
    </source>
</evidence>
<accession>A0ABN8M9Y6</accession>
<dbReference type="PRINTS" id="PR00237">
    <property type="entry name" value="GPCRRHODOPSN"/>
</dbReference>
<evidence type="ECO:0000256" key="9">
    <source>
        <dbReference type="ARBA" id="ARBA00023170"/>
    </source>
</evidence>
<evidence type="ECO:0000256" key="7">
    <source>
        <dbReference type="ARBA" id="ARBA00023040"/>
    </source>
</evidence>
<keyword evidence="8 11" id="KW-0472">Membrane</keyword>
<keyword evidence="12" id="KW-0732">Signal</keyword>
<feature type="transmembrane region" description="Helical" evidence="11">
    <location>
        <begin position="455"/>
        <end position="476"/>
    </location>
</feature>
<keyword evidence="6 11" id="KW-1133">Transmembrane helix</keyword>